<reference evidence="2" key="1">
    <citation type="submission" date="2018-05" db="EMBL/GenBank/DDBJ databases">
        <title>Complete Genome Sequence of Methylobacterium sp. 17SD2-17.</title>
        <authorList>
            <person name="Srinivasan S."/>
        </authorList>
    </citation>
    <scope>NUCLEOTIDE SEQUENCE [LARGE SCALE GENOMIC DNA]</scope>
    <source>
        <strain evidence="2">17SD2-17</strain>
    </source>
</reference>
<sequence length="86" mass="9452">MNENLPPQIQKALAECIAGAQISERKASDYLKLSQGEADDSVYEACRSMHRFYSSMHEFFREEQMAISALLKPAGGALPPYVATAA</sequence>
<keyword evidence="2" id="KW-1185">Reference proteome</keyword>
<accession>A0A2U8W389</accession>
<evidence type="ECO:0000313" key="2">
    <source>
        <dbReference type="Proteomes" id="UP000245926"/>
    </source>
</evidence>
<evidence type="ECO:0000313" key="1">
    <source>
        <dbReference type="EMBL" id="AWN40128.1"/>
    </source>
</evidence>
<dbReference type="AlphaFoldDB" id="A0A2U8W389"/>
<dbReference type="KEGG" id="mets:DK389_05720"/>
<dbReference type="EMBL" id="CP029550">
    <property type="protein sequence ID" value="AWN40128.1"/>
    <property type="molecule type" value="Genomic_DNA"/>
</dbReference>
<dbReference type="RefSeq" id="WP_109888008.1">
    <property type="nucleotide sequence ID" value="NZ_CP029550.1"/>
</dbReference>
<name>A0A2U8W389_9HYPH</name>
<dbReference type="Proteomes" id="UP000245926">
    <property type="component" value="Chromosome"/>
</dbReference>
<dbReference type="OrthoDB" id="8003349at2"/>
<proteinExistence type="predicted"/>
<organism evidence="1 2">
    <name type="scientific">Methylobacterium durans</name>
    <dbReference type="NCBI Taxonomy" id="2202825"/>
    <lineage>
        <taxon>Bacteria</taxon>
        <taxon>Pseudomonadati</taxon>
        <taxon>Pseudomonadota</taxon>
        <taxon>Alphaproteobacteria</taxon>
        <taxon>Hyphomicrobiales</taxon>
        <taxon>Methylobacteriaceae</taxon>
        <taxon>Methylobacterium</taxon>
    </lineage>
</organism>
<protein>
    <submittedName>
        <fullName evidence="1">Uncharacterized protein</fullName>
    </submittedName>
</protein>
<gene>
    <name evidence="1" type="ORF">DK389_05720</name>
</gene>